<dbReference type="OrthoDB" id="2958217at2759"/>
<evidence type="ECO:0000313" key="3">
    <source>
        <dbReference type="Proteomes" id="UP000800200"/>
    </source>
</evidence>
<protein>
    <submittedName>
        <fullName evidence="2">HET-domain-containing protein</fullName>
    </submittedName>
</protein>
<feature type="domain" description="Heterokaryon incompatibility" evidence="1">
    <location>
        <begin position="65"/>
        <end position="154"/>
    </location>
</feature>
<evidence type="ECO:0000313" key="2">
    <source>
        <dbReference type="EMBL" id="KAF2178693.1"/>
    </source>
</evidence>
<dbReference type="InterPro" id="IPR010730">
    <property type="entry name" value="HET"/>
</dbReference>
<dbReference type="PANTHER" id="PTHR33112">
    <property type="entry name" value="DOMAIN PROTEIN, PUTATIVE-RELATED"/>
    <property type="match status" value="1"/>
</dbReference>
<keyword evidence="3" id="KW-1185">Reference proteome</keyword>
<dbReference type="EMBL" id="ML994673">
    <property type="protein sequence ID" value="KAF2178693.1"/>
    <property type="molecule type" value="Genomic_DNA"/>
</dbReference>
<proteinExistence type="predicted"/>
<dbReference type="AlphaFoldDB" id="A0A6A6DIC9"/>
<evidence type="ECO:0000259" key="1">
    <source>
        <dbReference type="Pfam" id="PF06985"/>
    </source>
</evidence>
<dbReference type="PANTHER" id="PTHR33112:SF16">
    <property type="entry name" value="HETEROKARYON INCOMPATIBILITY DOMAIN-CONTAINING PROTEIN"/>
    <property type="match status" value="1"/>
</dbReference>
<organism evidence="2 3">
    <name type="scientific">Zopfia rhizophila CBS 207.26</name>
    <dbReference type="NCBI Taxonomy" id="1314779"/>
    <lineage>
        <taxon>Eukaryota</taxon>
        <taxon>Fungi</taxon>
        <taxon>Dikarya</taxon>
        <taxon>Ascomycota</taxon>
        <taxon>Pezizomycotina</taxon>
        <taxon>Dothideomycetes</taxon>
        <taxon>Dothideomycetes incertae sedis</taxon>
        <taxon>Zopfiaceae</taxon>
        <taxon>Zopfia</taxon>
    </lineage>
</organism>
<sequence length="155" mass="17347">FKPSAEVKRSADQIVTWLKTCIQTHTYSSCFSTLSAAQPRRLIHLPSNSAVARLIDIPNCPAPHYVALSYCWGLVSDNLQTTAQKLQVMKEGITDRKLPLTLKHVFDLTRALGVEYLWIDALCIIQDDKEDWATESQKMGPIYSDAYLTLSATSS</sequence>
<gene>
    <name evidence="2" type="ORF">K469DRAFT_527582</name>
</gene>
<feature type="non-terminal residue" evidence="2">
    <location>
        <position position="155"/>
    </location>
</feature>
<accession>A0A6A6DIC9</accession>
<name>A0A6A6DIC9_9PEZI</name>
<feature type="non-terminal residue" evidence="2">
    <location>
        <position position="1"/>
    </location>
</feature>
<dbReference type="Pfam" id="PF06985">
    <property type="entry name" value="HET"/>
    <property type="match status" value="1"/>
</dbReference>
<reference evidence="2" key="1">
    <citation type="journal article" date="2020" name="Stud. Mycol.">
        <title>101 Dothideomycetes genomes: a test case for predicting lifestyles and emergence of pathogens.</title>
        <authorList>
            <person name="Haridas S."/>
            <person name="Albert R."/>
            <person name="Binder M."/>
            <person name="Bloem J."/>
            <person name="Labutti K."/>
            <person name="Salamov A."/>
            <person name="Andreopoulos B."/>
            <person name="Baker S."/>
            <person name="Barry K."/>
            <person name="Bills G."/>
            <person name="Bluhm B."/>
            <person name="Cannon C."/>
            <person name="Castanera R."/>
            <person name="Culley D."/>
            <person name="Daum C."/>
            <person name="Ezra D."/>
            <person name="Gonzalez J."/>
            <person name="Henrissat B."/>
            <person name="Kuo A."/>
            <person name="Liang C."/>
            <person name="Lipzen A."/>
            <person name="Lutzoni F."/>
            <person name="Magnuson J."/>
            <person name="Mondo S."/>
            <person name="Nolan M."/>
            <person name="Ohm R."/>
            <person name="Pangilinan J."/>
            <person name="Park H.-J."/>
            <person name="Ramirez L."/>
            <person name="Alfaro M."/>
            <person name="Sun H."/>
            <person name="Tritt A."/>
            <person name="Yoshinaga Y."/>
            <person name="Zwiers L.-H."/>
            <person name="Turgeon B."/>
            <person name="Goodwin S."/>
            <person name="Spatafora J."/>
            <person name="Crous P."/>
            <person name="Grigoriev I."/>
        </authorList>
    </citation>
    <scope>NUCLEOTIDE SEQUENCE</scope>
    <source>
        <strain evidence="2">CBS 207.26</strain>
    </source>
</reference>
<dbReference type="Proteomes" id="UP000800200">
    <property type="component" value="Unassembled WGS sequence"/>
</dbReference>